<reference evidence="10 11" key="1">
    <citation type="submission" date="2018-11" db="EMBL/GenBank/DDBJ databases">
        <title>Species Designations Belie Phenotypic and Genotypic Heterogeneity in Oral Streptococci.</title>
        <authorList>
            <person name="Velsko I."/>
        </authorList>
    </citation>
    <scope>NUCLEOTIDE SEQUENCE [LARGE SCALE GENOMIC DNA]</scope>
    <source>
        <strain evidence="10 11">BCC36</strain>
    </source>
</reference>
<protein>
    <recommendedName>
        <fullName evidence="2">site-specific DNA-methyltransferase (cytosine-N(4)-specific)</fullName>
        <ecNumber evidence="2">2.1.1.113</ecNumber>
    </recommendedName>
</protein>
<evidence type="ECO:0000256" key="6">
    <source>
        <dbReference type="ARBA" id="ARBA00022747"/>
    </source>
</evidence>
<comment type="catalytic activity">
    <reaction evidence="8">
        <text>a 2'-deoxycytidine in DNA + S-adenosyl-L-methionine = an N(4)-methyl-2'-deoxycytidine in DNA + S-adenosyl-L-homocysteine + H(+)</text>
        <dbReference type="Rhea" id="RHEA:16857"/>
        <dbReference type="Rhea" id="RHEA-COMP:11369"/>
        <dbReference type="Rhea" id="RHEA-COMP:13674"/>
        <dbReference type="ChEBI" id="CHEBI:15378"/>
        <dbReference type="ChEBI" id="CHEBI:57856"/>
        <dbReference type="ChEBI" id="CHEBI:59789"/>
        <dbReference type="ChEBI" id="CHEBI:85452"/>
        <dbReference type="ChEBI" id="CHEBI:137933"/>
        <dbReference type="EC" id="2.1.1.113"/>
    </reaction>
</comment>
<dbReference type="InterPro" id="IPR002941">
    <property type="entry name" value="DNA_methylase_N4/N6"/>
</dbReference>
<dbReference type="EMBL" id="RJOE01000029">
    <property type="protein sequence ID" value="RSJ06098.1"/>
    <property type="molecule type" value="Genomic_DNA"/>
</dbReference>
<evidence type="ECO:0000256" key="5">
    <source>
        <dbReference type="ARBA" id="ARBA00022691"/>
    </source>
</evidence>
<keyword evidence="6" id="KW-0680">Restriction system</keyword>
<evidence type="ECO:0000313" key="10">
    <source>
        <dbReference type="EMBL" id="RSJ06098.1"/>
    </source>
</evidence>
<dbReference type="InterPro" id="IPR029063">
    <property type="entry name" value="SAM-dependent_MTases_sf"/>
</dbReference>
<proteinExistence type="inferred from homology"/>
<evidence type="ECO:0000256" key="1">
    <source>
        <dbReference type="ARBA" id="ARBA00010203"/>
    </source>
</evidence>
<dbReference type="Proteomes" id="UP000274376">
    <property type="component" value="Unassembled WGS sequence"/>
</dbReference>
<name>A0A3R9R7L9_STRMT</name>
<evidence type="ECO:0000259" key="9">
    <source>
        <dbReference type="Pfam" id="PF01555"/>
    </source>
</evidence>
<sequence>MPNLQNNKREYIEEWNFKEFSMSEYIHTIHSYPAMMMPRIARNFIHQYASKNSVILDPYMGSGTTLLEGMVENVKKVIGFDLNPLAVLIATVKTTKFDLDEIKKEIDNLDYNLSKLVDYNRPTFSILESWFKEDTIEDLSKLKTIINSIDNDQTRLFFMLVFSKTVRFVSLTRNGEFKLYKIAESKRGSHNPDTINIFFQKLILTYETIKDFYENTNFLESNTEIQITNDALINSNIEPNSIDLVVTSPPYGDSGTTVAYGQFSRLANEWLDFPDPIKLDSKLMGGTRIKDEIKFDIPELDNAVTKIKEIEAEEKTKRAPSVISFYKDYEESIKKVSEVVKPNGTVIYVVGNRRVRNVELPTDIITAKMFERLGFTHEKTIVRDIINKRMPSKTSPSNNRGQKTSTMTYEYIVVLHKK</sequence>
<keyword evidence="7" id="KW-0238">DNA-binding</keyword>
<dbReference type="GO" id="GO:0032259">
    <property type="term" value="P:methylation"/>
    <property type="evidence" value="ECO:0007669"/>
    <property type="project" value="UniProtKB-KW"/>
</dbReference>
<feature type="domain" description="DNA methylase N-4/N-6" evidence="9">
    <location>
        <begin position="6"/>
        <end position="89"/>
    </location>
</feature>
<dbReference type="SUPFAM" id="SSF53335">
    <property type="entry name" value="S-adenosyl-L-methionine-dependent methyltransferases"/>
    <property type="match status" value="3"/>
</dbReference>
<comment type="similarity">
    <text evidence="1">Belongs to the N(4)/N(6)-methyltransferase family. N(4) subfamily.</text>
</comment>
<dbReference type="AlphaFoldDB" id="A0A3R9R7L9"/>
<evidence type="ECO:0000256" key="2">
    <source>
        <dbReference type="ARBA" id="ARBA00012185"/>
    </source>
</evidence>
<organism evidence="10 11">
    <name type="scientific">Streptococcus mitis</name>
    <dbReference type="NCBI Taxonomy" id="28037"/>
    <lineage>
        <taxon>Bacteria</taxon>
        <taxon>Bacillati</taxon>
        <taxon>Bacillota</taxon>
        <taxon>Bacilli</taxon>
        <taxon>Lactobacillales</taxon>
        <taxon>Streptococcaceae</taxon>
        <taxon>Streptococcus</taxon>
        <taxon>Streptococcus mitis group</taxon>
    </lineage>
</organism>
<evidence type="ECO:0000256" key="7">
    <source>
        <dbReference type="ARBA" id="ARBA00023125"/>
    </source>
</evidence>
<evidence type="ECO:0000256" key="8">
    <source>
        <dbReference type="ARBA" id="ARBA00049120"/>
    </source>
</evidence>
<accession>A0A3R9R7L9</accession>
<feature type="domain" description="DNA methylase N-4/N-6" evidence="9">
    <location>
        <begin position="242"/>
        <end position="417"/>
    </location>
</feature>
<evidence type="ECO:0000256" key="4">
    <source>
        <dbReference type="ARBA" id="ARBA00022679"/>
    </source>
</evidence>
<gene>
    <name evidence="10" type="ORF">D8839_09305</name>
</gene>
<dbReference type="InterPro" id="IPR017985">
    <property type="entry name" value="MeTrfase_CN4_CS"/>
</dbReference>
<keyword evidence="5" id="KW-0949">S-adenosyl-L-methionine</keyword>
<dbReference type="PROSITE" id="PS00093">
    <property type="entry name" value="N4_MTASE"/>
    <property type="match status" value="1"/>
</dbReference>
<dbReference type="Pfam" id="PF01555">
    <property type="entry name" value="N6_N4_Mtase"/>
    <property type="match status" value="2"/>
</dbReference>
<comment type="caution">
    <text evidence="10">The sequence shown here is derived from an EMBL/GenBank/DDBJ whole genome shotgun (WGS) entry which is preliminary data.</text>
</comment>
<dbReference type="Gene3D" id="3.40.50.150">
    <property type="entry name" value="Vaccinia Virus protein VP39"/>
    <property type="match status" value="2"/>
</dbReference>
<dbReference type="RefSeq" id="WP_125426269.1">
    <property type="nucleotide sequence ID" value="NZ_RJNU01000021.1"/>
</dbReference>
<dbReference type="GO" id="GO:0009307">
    <property type="term" value="P:DNA restriction-modification system"/>
    <property type="evidence" value="ECO:0007669"/>
    <property type="project" value="UniProtKB-KW"/>
</dbReference>
<keyword evidence="4" id="KW-0808">Transferase</keyword>
<dbReference type="EC" id="2.1.1.113" evidence="2"/>
<keyword evidence="3 10" id="KW-0489">Methyltransferase</keyword>
<dbReference type="GO" id="GO:0008170">
    <property type="term" value="F:N-methyltransferase activity"/>
    <property type="evidence" value="ECO:0007669"/>
    <property type="project" value="InterPro"/>
</dbReference>
<dbReference type="GO" id="GO:0015667">
    <property type="term" value="F:site-specific DNA-methyltransferase (cytosine-N4-specific) activity"/>
    <property type="evidence" value="ECO:0007669"/>
    <property type="project" value="UniProtKB-EC"/>
</dbReference>
<evidence type="ECO:0000256" key="3">
    <source>
        <dbReference type="ARBA" id="ARBA00022603"/>
    </source>
</evidence>
<evidence type="ECO:0000313" key="11">
    <source>
        <dbReference type="Proteomes" id="UP000274376"/>
    </source>
</evidence>
<dbReference type="GO" id="GO:0003677">
    <property type="term" value="F:DNA binding"/>
    <property type="evidence" value="ECO:0007669"/>
    <property type="project" value="UniProtKB-KW"/>
</dbReference>